<dbReference type="Pfam" id="PF03641">
    <property type="entry name" value="Lysine_decarbox"/>
    <property type="match status" value="1"/>
</dbReference>
<dbReference type="AlphaFoldDB" id="A0A4D4MYL3"/>
<dbReference type="GO" id="GO:0016787">
    <property type="term" value="F:hydrolase activity"/>
    <property type="evidence" value="ECO:0007669"/>
    <property type="project" value="InterPro"/>
</dbReference>
<dbReference type="SUPFAM" id="SSF51735">
    <property type="entry name" value="NAD(P)-binding Rossmann-fold domains"/>
    <property type="match status" value="1"/>
</dbReference>
<evidence type="ECO:0000256" key="2">
    <source>
        <dbReference type="ARBA" id="ARBA00023002"/>
    </source>
</evidence>
<dbReference type="PRINTS" id="PR00081">
    <property type="entry name" value="GDHRDH"/>
</dbReference>
<dbReference type="PANTHER" id="PTHR44196">
    <property type="entry name" value="DEHYDROGENASE/REDUCTASE SDR FAMILY MEMBER 7B"/>
    <property type="match status" value="1"/>
</dbReference>
<name>A0A4D4MYL3_STRAX</name>
<dbReference type="InterPro" id="IPR036291">
    <property type="entry name" value="NAD(P)-bd_dom_sf"/>
</dbReference>
<dbReference type="CDD" id="cd05233">
    <property type="entry name" value="SDR_c"/>
    <property type="match status" value="1"/>
</dbReference>
<dbReference type="Proteomes" id="UP000299211">
    <property type="component" value="Unassembled WGS sequence"/>
</dbReference>
<dbReference type="Gene3D" id="3.40.50.450">
    <property type="match status" value="1"/>
</dbReference>
<evidence type="ECO:0000256" key="1">
    <source>
        <dbReference type="ARBA" id="ARBA00006484"/>
    </source>
</evidence>
<dbReference type="InterPro" id="IPR031100">
    <property type="entry name" value="LOG_fam"/>
</dbReference>
<dbReference type="GO" id="GO:0016020">
    <property type="term" value="C:membrane"/>
    <property type="evidence" value="ECO:0007669"/>
    <property type="project" value="TreeGrafter"/>
</dbReference>
<evidence type="ECO:0000313" key="3">
    <source>
        <dbReference type="EMBL" id="GDY77302.1"/>
    </source>
</evidence>
<comment type="similarity">
    <text evidence="1">Belongs to the short-chain dehydrogenases/reductases (SDR) family.</text>
</comment>
<dbReference type="InterPro" id="IPR005269">
    <property type="entry name" value="LOG"/>
</dbReference>
<gene>
    <name evidence="3" type="ORF">SAV31267_067870</name>
</gene>
<evidence type="ECO:0008006" key="5">
    <source>
        <dbReference type="Google" id="ProtNLM"/>
    </source>
</evidence>
<protein>
    <recommendedName>
        <fullName evidence="5">Short chain dehydrogenase</fullName>
    </recommendedName>
</protein>
<dbReference type="NCBIfam" id="TIGR00730">
    <property type="entry name" value="Rossman fold protein, TIGR00730 family"/>
    <property type="match status" value="1"/>
</dbReference>
<accession>A0A4D4MYL3</accession>
<dbReference type="EMBL" id="BJHY01000001">
    <property type="protein sequence ID" value="GDY77302.1"/>
    <property type="molecule type" value="Genomic_DNA"/>
</dbReference>
<dbReference type="STRING" id="33903.AQJ43_27660"/>
<dbReference type="InterPro" id="IPR002347">
    <property type="entry name" value="SDR_fam"/>
</dbReference>
<dbReference type="Gene3D" id="3.40.50.720">
    <property type="entry name" value="NAD(P)-binding Rossmann-like Domain"/>
    <property type="match status" value="1"/>
</dbReference>
<dbReference type="NCBIfam" id="NF006073">
    <property type="entry name" value="PRK08219.1"/>
    <property type="match status" value="1"/>
</dbReference>
<keyword evidence="2" id="KW-0560">Oxidoreductase</keyword>
<dbReference type="GO" id="GO:0016491">
    <property type="term" value="F:oxidoreductase activity"/>
    <property type="evidence" value="ECO:0007669"/>
    <property type="project" value="UniProtKB-KW"/>
</dbReference>
<proteinExistence type="inferred from homology"/>
<sequence>MKICVFLSAADLDDRYTRPAREFAELLGKGGHTLVWGGSDVGLMKVVADGVQEAGGRLLGVSVDFLAAKARAGADEMVIARDLAERKALLLERADAVVIMVGGTGTLDEATEILELKKHGHTDKPVVLLNTAGFYDGLKEQFRRMEDEGFLPCPSRTWCSSPRSRWARWPTSRSRSAPSDASMAGMATHVITGAGSGIGAAVTRRLHARGDELVLHARDAGRAKELAAAFPGAKTLVGDLADPDKLSWAFSHQTLPDHVDSLLHIAGVVDLGPVGELTPKSWRHQLNVNLIAPAELTRHFLPQLRLAHGQVVFVNSGSGLNAHADWSAYAASKHGLKALADALREEEHANGIRVTSVYPGRTASPMQAKVHQQEGKEYEAAKWIDPESVATTILMSLDLPRDAEVNDLTVRPGH</sequence>
<dbReference type="PANTHER" id="PTHR44196:SF1">
    <property type="entry name" value="DEHYDROGENASE_REDUCTASE SDR FAMILY MEMBER 7B"/>
    <property type="match status" value="1"/>
</dbReference>
<dbReference type="SUPFAM" id="SSF102405">
    <property type="entry name" value="MCP/YpsA-like"/>
    <property type="match status" value="1"/>
</dbReference>
<dbReference type="GO" id="GO:0009691">
    <property type="term" value="P:cytokinin biosynthetic process"/>
    <property type="evidence" value="ECO:0007669"/>
    <property type="project" value="InterPro"/>
</dbReference>
<dbReference type="InterPro" id="IPR020904">
    <property type="entry name" value="Sc_DH/Rdtase_CS"/>
</dbReference>
<evidence type="ECO:0000313" key="4">
    <source>
        <dbReference type="Proteomes" id="UP000299211"/>
    </source>
</evidence>
<dbReference type="Pfam" id="PF00106">
    <property type="entry name" value="adh_short"/>
    <property type="match status" value="1"/>
</dbReference>
<organism evidence="3 4">
    <name type="scientific">Streptomyces avermitilis</name>
    <dbReference type="NCBI Taxonomy" id="33903"/>
    <lineage>
        <taxon>Bacteria</taxon>
        <taxon>Bacillati</taxon>
        <taxon>Actinomycetota</taxon>
        <taxon>Actinomycetes</taxon>
        <taxon>Kitasatosporales</taxon>
        <taxon>Streptomycetaceae</taxon>
        <taxon>Streptomyces</taxon>
    </lineage>
</organism>
<dbReference type="PROSITE" id="PS00061">
    <property type="entry name" value="ADH_SHORT"/>
    <property type="match status" value="1"/>
</dbReference>
<reference evidence="3 4" key="1">
    <citation type="submission" date="2019-04" db="EMBL/GenBank/DDBJ databases">
        <title>Draft genome sequences of Streptomyces avermitilis ATCC 31267.</title>
        <authorList>
            <person name="Komaki H."/>
            <person name="Tamura T."/>
            <person name="Hosoyama A."/>
        </authorList>
    </citation>
    <scope>NUCLEOTIDE SEQUENCE [LARGE SCALE GENOMIC DNA]</scope>
    <source>
        <strain evidence="3 4">ATCC 31267</strain>
    </source>
</reference>
<comment type="caution">
    <text evidence="3">The sequence shown here is derived from an EMBL/GenBank/DDBJ whole genome shotgun (WGS) entry which is preliminary data.</text>
</comment>